<dbReference type="KEGG" id="lcc:B488_09010"/>
<evidence type="ECO:0000313" key="2">
    <source>
        <dbReference type="Proteomes" id="UP000010799"/>
    </source>
</evidence>
<accession>L0EW49</accession>
<dbReference type="AlphaFoldDB" id="L0EW49"/>
<dbReference type="eggNOG" id="ENOG503153U">
    <property type="taxonomic scope" value="Bacteria"/>
</dbReference>
<organism evidence="1 2">
    <name type="scientific">Liberibacter crescens (strain BT-1)</name>
    <dbReference type="NCBI Taxonomy" id="1215343"/>
    <lineage>
        <taxon>Bacteria</taxon>
        <taxon>Pseudomonadati</taxon>
        <taxon>Pseudomonadota</taxon>
        <taxon>Alphaproteobacteria</taxon>
        <taxon>Hyphomicrobiales</taxon>
        <taxon>Rhizobiaceae</taxon>
        <taxon>Liberibacter</taxon>
    </lineage>
</organism>
<sequence length="90" mass="10323">MMDYNIVCIHKPDRHNAHKHIEYVGVSGGQQFSQSQVISSIEEGKYRFYVDRGGSKTWVEVVISNYGHKAIRTHPDYNLSNNLLSLPECK</sequence>
<dbReference type="InterPro" id="IPR024997">
    <property type="entry name" value="DUF3892"/>
</dbReference>
<dbReference type="RefSeq" id="WP_015273318.1">
    <property type="nucleotide sequence ID" value="NC_019907.1"/>
</dbReference>
<evidence type="ECO:0000313" key="1">
    <source>
        <dbReference type="EMBL" id="AGA64893.1"/>
    </source>
</evidence>
<dbReference type="PATRIC" id="fig|1215343.11.peg.928"/>
<dbReference type="Pfam" id="PF13031">
    <property type="entry name" value="DUF3892"/>
    <property type="match status" value="1"/>
</dbReference>
<dbReference type="HOGENOM" id="CLU_159803_0_0_5"/>
<name>L0EW49_LIBCB</name>
<evidence type="ECO:0008006" key="3">
    <source>
        <dbReference type="Google" id="ProtNLM"/>
    </source>
</evidence>
<dbReference type="EMBL" id="CP003789">
    <property type="protein sequence ID" value="AGA64893.1"/>
    <property type="molecule type" value="Genomic_DNA"/>
</dbReference>
<dbReference type="Proteomes" id="UP000010799">
    <property type="component" value="Chromosome"/>
</dbReference>
<protein>
    <recommendedName>
        <fullName evidence="3">DUF3892 domain-containing protein</fullName>
    </recommendedName>
</protein>
<reference evidence="1 2" key="1">
    <citation type="journal article" date="2012" name="Stand. Genomic Sci.">
        <title>Complete genome sequence of Liberibacter crescens BT-1.</title>
        <authorList>
            <person name="Leonard M.T."/>
            <person name="Fagen J.R."/>
            <person name="Davis-Richardson A.G."/>
            <person name="Davis M.J."/>
            <person name="Triplett E.W."/>
        </authorList>
    </citation>
    <scope>NUCLEOTIDE SEQUENCE [LARGE SCALE GENOMIC DNA]</scope>
    <source>
        <strain evidence="1 2">BT-1</strain>
    </source>
</reference>
<gene>
    <name evidence="1" type="ordered locus">B488_09010</name>
</gene>
<keyword evidence="2" id="KW-1185">Reference proteome</keyword>
<proteinExistence type="predicted"/>